<dbReference type="Proteomes" id="UP000324797">
    <property type="component" value="Unassembled WGS sequence"/>
</dbReference>
<dbReference type="InterPro" id="IPR001638">
    <property type="entry name" value="Solute-binding_3/MltF_N"/>
</dbReference>
<proteinExistence type="predicted"/>
<comment type="caution">
    <text evidence="4">The sequence shown here is derived from an EMBL/GenBank/DDBJ whole genome shotgun (WGS) entry which is preliminary data.</text>
</comment>
<evidence type="ECO:0000259" key="3">
    <source>
        <dbReference type="SMART" id="SM00062"/>
    </source>
</evidence>
<dbReference type="PANTHER" id="PTHR35936:SF17">
    <property type="entry name" value="ARGININE-BINDING EXTRACELLULAR PROTEIN ARTP"/>
    <property type="match status" value="1"/>
</dbReference>
<feature type="domain" description="Solute-binding protein family 3/N-terminal" evidence="3">
    <location>
        <begin position="33"/>
        <end position="267"/>
    </location>
</feature>
<name>A0A5S4Y8R3_9BRAD</name>
<evidence type="ECO:0000256" key="2">
    <source>
        <dbReference type="SAM" id="SignalP"/>
    </source>
</evidence>
<dbReference type="Gene3D" id="3.40.190.10">
    <property type="entry name" value="Periplasmic binding protein-like II"/>
    <property type="match status" value="2"/>
</dbReference>
<dbReference type="AlphaFoldDB" id="A0A5S4Y8R3"/>
<dbReference type="Pfam" id="PF00497">
    <property type="entry name" value="SBP_bac_3"/>
    <property type="match status" value="1"/>
</dbReference>
<sequence>MSLKFNFRRLMCGLAAVASVAAGPAYAQDLKKVINAGDITYYAPYTFKDPKTGELMGFDRDILEAMAQKIGATVKWSEYSFADLLSFAPLKTGRVDVYAGAAMTDTPERRANGVSFIDFVYEPFVLFTLRAKADQFKDVDALCGKPVVVNRTGTATGLVKHWSDENCAKAGKPDVEILGSDSSATSLLMLKQGRAEASLNGAGSLSYLNSVEGNIYVPIGKPLNKNMYGMAVLNERKEFTEMLKKALDDLIADGTYSKLLQKWGLPDESSIGQTSLINAGWSTSK</sequence>
<dbReference type="SUPFAM" id="SSF53850">
    <property type="entry name" value="Periplasmic binding protein-like II"/>
    <property type="match status" value="1"/>
</dbReference>
<dbReference type="SMART" id="SM00062">
    <property type="entry name" value="PBPb"/>
    <property type="match status" value="1"/>
</dbReference>
<accession>A0A5S4Y8R3</accession>
<organism evidence="4 5">
    <name type="scientific">Bradyrhizobium hipponense</name>
    <dbReference type="NCBI Taxonomy" id="2605638"/>
    <lineage>
        <taxon>Bacteria</taxon>
        <taxon>Pseudomonadati</taxon>
        <taxon>Pseudomonadota</taxon>
        <taxon>Alphaproteobacteria</taxon>
        <taxon>Hyphomicrobiales</taxon>
        <taxon>Nitrobacteraceae</taxon>
        <taxon>Bradyrhizobium</taxon>
    </lineage>
</organism>
<dbReference type="EMBL" id="VSTH01000271">
    <property type="protein sequence ID" value="TYO60830.1"/>
    <property type="molecule type" value="Genomic_DNA"/>
</dbReference>
<dbReference type="RefSeq" id="WP_148745807.1">
    <property type="nucleotide sequence ID" value="NZ_VSTH01000271.1"/>
</dbReference>
<keyword evidence="5" id="KW-1185">Reference proteome</keyword>
<evidence type="ECO:0000313" key="4">
    <source>
        <dbReference type="EMBL" id="TYO60830.1"/>
    </source>
</evidence>
<keyword evidence="1 2" id="KW-0732">Signal</keyword>
<evidence type="ECO:0000313" key="5">
    <source>
        <dbReference type="Proteomes" id="UP000324797"/>
    </source>
</evidence>
<feature type="chain" id="PRO_5024404410" evidence="2">
    <location>
        <begin position="28"/>
        <end position="285"/>
    </location>
</feature>
<evidence type="ECO:0000256" key="1">
    <source>
        <dbReference type="ARBA" id="ARBA00022729"/>
    </source>
</evidence>
<protein>
    <submittedName>
        <fullName evidence="4">Transporter substrate-binding domain-containing protein</fullName>
    </submittedName>
</protein>
<dbReference type="PANTHER" id="PTHR35936">
    <property type="entry name" value="MEMBRANE-BOUND LYTIC MUREIN TRANSGLYCOSYLASE F"/>
    <property type="match status" value="1"/>
</dbReference>
<feature type="signal peptide" evidence="2">
    <location>
        <begin position="1"/>
        <end position="27"/>
    </location>
</feature>
<gene>
    <name evidence="4" type="ORF">FXV83_41720</name>
</gene>
<reference evidence="4 5" key="1">
    <citation type="submission" date="2019-08" db="EMBL/GenBank/DDBJ databases">
        <title>Bradyrhizobium hipponensis sp. nov., a rhizobium isolated from a Lupinus angustifolius root nodule in Tunisia.</title>
        <authorList>
            <person name="Off K."/>
            <person name="Rejili M."/>
            <person name="Mars M."/>
            <person name="Brachmann A."/>
            <person name="Marin M."/>
        </authorList>
    </citation>
    <scope>NUCLEOTIDE SEQUENCE [LARGE SCALE GENOMIC DNA]</scope>
    <source>
        <strain evidence="5">aSej3</strain>
    </source>
</reference>